<gene>
    <name evidence="10" type="primary">argJ</name>
    <name evidence="11" type="ORF">A6M21_13940</name>
</gene>
<dbReference type="Proteomes" id="UP000078532">
    <property type="component" value="Unassembled WGS sequence"/>
</dbReference>
<dbReference type="Pfam" id="PF01960">
    <property type="entry name" value="ArgJ"/>
    <property type="match status" value="1"/>
</dbReference>
<evidence type="ECO:0000256" key="8">
    <source>
        <dbReference type="ARBA" id="ARBA00023315"/>
    </source>
</evidence>
<comment type="catalytic activity">
    <reaction evidence="9 10">
        <text>N(2)-acetyl-L-ornithine + L-glutamate = N-acetyl-L-glutamate + L-ornithine</text>
        <dbReference type="Rhea" id="RHEA:15349"/>
        <dbReference type="ChEBI" id="CHEBI:29985"/>
        <dbReference type="ChEBI" id="CHEBI:44337"/>
        <dbReference type="ChEBI" id="CHEBI:46911"/>
        <dbReference type="ChEBI" id="CHEBI:57805"/>
        <dbReference type="EC" id="2.3.1.35"/>
    </reaction>
</comment>
<feature type="binding site" evidence="10">
    <location>
        <position position="406"/>
    </location>
    <ligand>
        <name>substrate</name>
    </ligand>
</feature>
<protein>
    <recommendedName>
        <fullName evidence="10">Arginine biosynthesis bifunctional protein ArgJ</fullName>
    </recommendedName>
    <domain>
        <recommendedName>
            <fullName evidence="10">Glutamate N-acetyltransferase</fullName>
            <ecNumber evidence="10">2.3.1.35</ecNumber>
        </recommendedName>
        <alternativeName>
            <fullName evidence="10">Ornithine acetyltransferase</fullName>
            <shortName evidence="10">OATase</shortName>
        </alternativeName>
        <alternativeName>
            <fullName evidence="10">Ornithine transacetylase</fullName>
        </alternativeName>
    </domain>
    <domain>
        <recommendedName>
            <fullName evidence="10">Amino-acid acetyltransferase</fullName>
            <ecNumber evidence="10">2.3.1.1</ecNumber>
        </recommendedName>
        <alternativeName>
            <fullName evidence="10">N-acetylglutamate synthase</fullName>
            <shortName evidence="10">AGSase</shortName>
        </alternativeName>
    </domain>
    <component>
        <recommendedName>
            <fullName evidence="10">Arginine biosynthesis bifunctional protein ArgJ alpha chain</fullName>
        </recommendedName>
    </component>
    <component>
        <recommendedName>
            <fullName evidence="10">Arginine biosynthesis bifunctional protein ArgJ beta chain</fullName>
        </recommendedName>
    </component>
</protein>
<evidence type="ECO:0000256" key="4">
    <source>
        <dbReference type="ARBA" id="ARBA00022605"/>
    </source>
</evidence>
<comment type="caution">
    <text evidence="11">The sequence shown here is derived from an EMBL/GenBank/DDBJ whole genome shotgun (WGS) entry which is preliminary data.</text>
</comment>
<keyword evidence="12" id="KW-1185">Reference proteome</keyword>
<evidence type="ECO:0000256" key="7">
    <source>
        <dbReference type="ARBA" id="ARBA00023268"/>
    </source>
</evidence>
<evidence type="ECO:0000256" key="3">
    <source>
        <dbReference type="ARBA" id="ARBA00022571"/>
    </source>
</evidence>
<comment type="subunit">
    <text evidence="2 10">Heterotetramer of two alpha and two beta chains.</text>
</comment>
<feature type="active site" description="Nucleophile" evidence="10">
    <location>
        <position position="193"/>
    </location>
</feature>
<comment type="catalytic activity">
    <reaction evidence="10">
        <text>L-glutamate + acetyl-CoA = N-acetyl-L-glutamate + CoA + H(+)</text>
        <dbReference type="Rhea" id="RHEA:24292"/>
        <dbReference type="ChEBI" id="CHEBI:15378"/>
        <dbReference type="ChEBI" id="CHEBI:29985"/>
        <dbReference type="ChEBI" id="CHEBI:44337"/>
        <dbReference type="ChEBI" id="CHEBI:57287"/>
        <dbReference type="ChEBI" id="CHEBI:57288"/>
        <dbReference type="EC" id="2.3.1.1"/>
    </reaction>
</comment>
<dbReference type="GO" id="GO:0006592">
    <property type="term" value="P:ornithine biosynthetic process"/>
    <property type="evidence" value="ECO:0007669"/>
    <property type="project" value="TreeGrafter"/>
</dbReference>
<dbReference type="FunFam" id="3.60.70.12:FF:000001">
    <property type="entry name" value="Arginine biosynthesis bifunctional protein ArgJ, chloroplastic"/>
    <property type="match status" value="1"/>
</dbReference>
<dbReference type="InterPro" id="IPR042195">
    <property type="entry name" value="ArgJ_beta_C"/>
</dbReference>
<proteinExistence type="inferred from homology"/>
<dbReference type="PANTHER" id="PTHR23100">
    <property type="entry name" value="ARGININE BIOSYNTHESIS BIFUNCTIONAL PROTEIN ARGJ"/>
    <property type="match status" value="1"/>
</dbReference>
<dbReference type="PANTHER" id="PTHR23100:SF0">
    <property type="entry name" value="ARGININE BIOSYNTHESIS BIFUNCTIONAL PROTEIN ARGJ, MITOCHONDRIAL"/>
    <property type="match status" value="1"/>
</dbReference>
<dbReference type="EMBL" id="LYVF01000182">
    <property type="protein sequence ID" value="OAT80312.1"/>
    <property type="molecule type" value="Genomic_DNA"/>
</dbReference>
<dbReference type="Gene3D" id="3.10.20.340">
    <property type="entry name" value="ArgJ beta chain, C-terminal domain"/>
    <property type="match status" value="1"/>
</dbReference>
<evidence type="ECO:0000256" key="5">
    <source>
        <dbReference type="ARBA" id="ARBA00022679"/>
    </source>
</evidence>
<evidence type="ECO:0000256" key="1">
    <source>
        <dbReference type="ARBA" id="ARBA00006774"/>
    </source>
</evidence>
<keyword evidence="5 10" id="KW-0808">Transferase</keyword>
<feature type="binding site" evidence="10">
    <location>
        <position position="279"/>
    </location>
    <ligand>
        <name>substrate</name>
    </ligand>
</feature>
<evidence type="ECO:0000313" key="12">
    <source>
        <dbReference type="Proteomes" id="UP000078532"/>
    </source>
</evidence>
<dbReference type="STRING" id="1838280.A6M21_13940"/>
<keyword evidence="7 10" id="KW-0511">Multifunctional enzyme</keyword>
<dbReference type="InterPro" id="IPR016117">
    <property type="entry name" value="ArgJ-like_dom_sf"/>
</dbReference>
<dbReference type="HAMAP" id="MF_01106">
    <property type="entry name" value="ArgJ"/>
    <property type="match status" value="1"/>
</dbReference>
<keyword evidence="10" id="KW-0963">Cytoplasm</keyword>
<dbReference type="EC" id="2.3.1.35" evidence="10"/>
<dbReference type="GO" id="GO:0006526">
    <property type="term" value="P:L-arginine biosynthetic process"/>
    <property type="evidence" value="ECO:0007669"/>
    <property type="project" value="UniProtKB-UniRule"/>
</dbReference>
<dbReference type="UniPathway" id="UPA00068">
    <property type="reaction ID" value="UER00106"/>
</dbReference>
<comment type="subcellular location">
    <subcellularLocation>
        <location evidence="10">Cytoplasm</location>
    </subcellularLocation>
</comment>
<evidence type="ECO:0000256" key="10">
    <source>
        <dbReference type="HAMAP-Rule" id="MF_01106"/>
    </source>
</evidence>
<evidence type="ECO:0000256" key="9">
    <source>
        <dbReference type="ARBA" id="ARBA00049439"/>
    </source>
</evidence>
<dbReference type="RefSeq" id="WP_066670010.1">
    <property type="nucleotide sequence ID" value="NZ_LYVF01000182.1"/>
</dbReference>
<dbReference type="GO" id="GO:0005737">
    <property type="term" value="C:cytoplasm"/>
    <property type="evidence" value="ECO:0007669"/>
    <property type="project" value="UniProtKB-SubCell"/>
</dbReference>
<organism evidence="11 12">
    <name type="scientific">Desulfotomaculum copahuensis</name>
    <dbReference type="NCBI Taxonomy" id="1838280"/>
    <lineage>
        <taxon>Bacteria</taxon>
        <taxon>Bacillati</taxon>
        <taxon>Bacillota</taxon>
        <taxon>Clostridia</taxon>
        <taxon>Eubacteriales</taxon>
        <taxon>Desulfotomaculaceae</taxon>
        <taxon>Desulfotomaculum</taxon>
    </lineage>
</organism>
<dbReference type="NCBIfam" id="TIGR00120">
    <property type="entry name" value="ArgJ"/>
    <property type="match status" value="1"/>
</dbReference>
<comment type="pathway">
    <text evidence="10">Amino-acid biosynthesis; L-arginine biosynthesis; L-ornithine and N-acetyl-L-glutamate from L-glutamate and N(2)-acetyl-L-ornithine (cyclic): step 1/1.</text>
</comment>
<evidence type="ECO:0000313" key="11">
    <source>
        <dbReference type="EMBL" id="OAT80312.1"/>
    </source>
</evidence>
<keyword evidence="3 10" id="KW-0055">Arginine biosynthesis</keyword>
<feature type="site" description="Cleavage; by autolysis" evidence="10">
    <location>
        <begin position="192"/>
        <end position="193"/>
    </location>
</feature>
<keyword evidence="6 10" id="KW-0068">Autocatalytic cleavage</keyword>
<keyword evidence="4 10" id="KW-0028">Amino-acid biosynthesis</keyword>
<feature type="binding site" evidence="10">
    <location>
        <position position="156"/>
    </location>
    <ligand>
        <name>substrate</name>
    </ligand>
</feature>
<accession>A0A1B7LC74</accession>
<feature type="site" description="Involved in the stabilization of negative charge on the oxyanion by the formation of the oxyanion hole" evidence="10">
    <location>
        <position position="119"/>
    </location>
</feature>
<dbReference type="SUPFAM" id="SSF56266">
    <property type="entry name" value="DmpA/ArgJ-like"/>
    <property type="match status" value="1"/>
</dbReference>
<comment type="pathway">
    <text evidence="10">Amino-acid biosynthesis; L-arginine biosynthesis; N(2)-acetyl-L-ornithine from L-glutamate: step 1/4.</text>
</comment>
<dbReference type="CDD" id="cd02152">
    <property type="entry name" value="OAT"/>
    <property type="match status" value="1"/>
</dbReference>
<feature type="chain" id="PRO_5023484516" description="Arginine biosynthesis bifunctional protein ArgJ beta chain" evidence="10">
    <location>
        <begin position="193"/>
        <end position="406"/>
    </location>
</feature>
<evidence type="ECO:0000256" key="6">
    <source>
        <dbReference type="ARBA" id="ARBA00022813"/>
    </source>
</evidence>
<sequence>MEAFMQFETIPGGVTAAQGFLAAGAAAGVKYRGKLDLALLYSEVPASAAGVFTTNRVKAAPLLLTMEHIAGGRARAVVVNSGNANACTGEQGWRDAAAMARETARALDVEEKEVLVSSTGVIGQPMPMERILPGIAAAARELGRTGGGAAAEAILTTDTCPKQLAVRLDIGGKTVTVGGMAKGSGMIHPNMATMLCFITTDAAVSAGCLREMLIFATARSFNMISVDRDTSTNDMALILANGRAGNPEISGAGEDYRLLRDAVLQVCVHLAREIARDGEGAGRLIEVQVVNAPAEKDARLAARAVVASNLVKAAVYGLDANWGRILCAAGYSGAAFDPAQVDIFLGGVQVAKDGGALPFDEEAARREMETDTVRILIDFKDGAAAATAWGCDLTHEYVNINASYRT</sequence>
<feature type="binding site" evidence="10">
    <location>
        <position position="193"/>
    </location>
    <ligand>
        <name>substrate</name>
    </ligand>
</feature>
<dbReference type="GO" id="GO:0004042">
    <property type="term" value="F:L-glutamate N-acetyltransferase activity"/>
    <property type="evidence" value="ECO:0007669"/>
    <property type="project" value="UniProtKB-UniRule"/>
</dbReference>
<dbReference type="InterPro" id="IPR002813">
    <property type="entry name" value="Arg_biosynth_ArgJ"/>
</dbReference>
<dbReference type="FunFam" id="3.10.20.340:FF:000001">
    <property type="entry name" value="Arginine biosynthesis bifunctional protein ArgJ, chloroplastic"/>
    <property type="match status" value="1"/>
</dbReference>
<evidence type="ECO:0000256" key="2">
    <source>
        <dbReference type="ARBA" id="ARBA00011475"/>
    </source>
</evidence>
<feature type="site" description="Involved in the stabilization of negative charge on the oxyanion by the formation of the oxyanion hole" evidence="10">
    <location>
        <position position="120"/>
    </location>
</feature>
<feature type="binding site" evidence="10">
    <location>
        <position position="401"/>
    </location>
    <ligand>
        <name>substrate</name>
    </ligand>
</feature>
<dbReference type="EC" id="2.3.1.1" evidence="10"/>
<comment type="function">
    <text evidence="10">Catalyzes two activities which are involved in the cyclic version of arginine biosynthesis: the synthesis of N-acetylglutamate from glutamate and acetyl-CoA as the acetyl donor, and of ornithine by transacetylation between N(2)-acetylornithine and glutamate.</text>
</comment>
<dbReference type="NCBIfam" id="NF003802">
    <property type="entry name" value="PRK05388.1"/>
    <property type="match status" value="1"/>
</dbReference>
<keyword evidence="8 10" id="KW-0012">Acyltransferase</keyword>
<reference evidence="11 12" key="1">
    <citation type="submission" date="2016-04" db="EMBL/GenBank/DDBJ databases">
        <authorList>
            <person name="Evans L.H."/>
            <person name="Alamgir A."/>
            <person name="Owens N."/>
            <person name="Weber N.D."/>
            <person name="Virtaneva K."/>
            <person name="Barbian K."/>
            <person name="Babar A."/>
            <person name="Rosenke K."/>
        </authorList>
    </citation>
    <scope>NUCLEOTIDE SEQUENCE [LARGE SCALE GENOMIC DNA]</scope>
    <source>
        <strain evidence="11 12">LMa1</strain>
    </source>
</reference>
<dbReference type="AlphaFoldDB" id="A0A1B7LC74"/>
<feature type="binding site" evidence="10">
    <location>
        <position position="182"/>
    </location>
    <ligand>
        <name>substrate</name>
    </ligand>
</feature>
<dbReference type="GO" id="GO:0004358">
    <property type="term" value="F:L-glutamate N-acetyltransferase activity, acting on acetyl-L-ornithine as donor"/>
    <property type="evidence" value="ECO:0007669"/>
    <property type="project" value="UniProtKB-UniRule"/>
</dbReference>
<feature type="chain" id="PRO_5023484517" description="Arginine biosynthesis bifunctional protein ArgJ alpha chain" evidence="10">
    <location>
        <begin position="1"/>
        <end position="192"/>
    </location>
</feature>
<name>A0A1B7LC74_9FIRM</name>
<comment type="similarity">
    <text evidence="1 10">Belongs to the ArgJ family.</text>
</comment>
<dbReference type="Gene3D" id="3.60.70.12">
    <property type="entry name" value="L-amino peptidase D-ALA esterase/amidase"/>
    <property type="match status" value="1"/>
</dbReference>